<dbReference type="WBParaSite" id="nRc.2.0.1.t24165-RA">
    <property type="protein sequence ID" value="nRc.2.0.1.t24165-RA"/>
    <property type="gene ID" value="nRc.2.0.1.g24165"/>
</dbReference>
<accession>A0A915JEC9</accession>
<sequence>MEKPKYGQYNFCITPGRGAIACKSTATIFGSLNSIDDESPPEELSDDEALRARHPSSLAKRLWGAIAPTAHNVATPTRHFSLMLNEFWIYPSPANLRSYRLMIYDRHMSEEACFALKEEEISSIQQINQKV</sequence>
<evidence type="ECO:0000313" key="1">
    <source>
        <dbReference type="Proteomes" id="UP000887565"/>
    </source>
</evidence>
<name>A0A915JEC9_ROMCU</name>
<evidence type="ECO:0000313" key="2">
    <source>
        <dbReference type="WBParaSite" id="nRc.2.0.1.t24165-RA"/>
    </source>
</evidence>
<organism evidence="1 2">
    <name type="scientific">Romanomermis culicivorax</name>
    <name type="common">Nematode worm</name>
    <dbReference type="NCBI Taxonomy" id="13658"/>
    <lineage>
        <taxon>Eukaryota</taxon>
        <taxon>Metazoa</taxon>
        <taxon>Ecdysozoa</taxon>
        <taxon>Nematoda</taxon>
        <taxon>Enoplea</taxon>
        <taxon>Dorylaimia</taxon>
        <taxon>Mermithida</taxon>
        <taxon>Mermithoidea</taxon>
        <taxon>Mermithidae</taxon>
        <taxon>Romanomermis</taxon>
    </lineage>
</organism>
<dbReference type="AlphaFoldDB" id="A0A915JEC9"/>
<reference evidence="2" key="1">
    <citation type="submission" date="2022-11" db="UniProtKB">
        <authorList>
            <consortium name="WormBaseParasite"/>
        </authorList>
    </citation>
    <scope>IDENTIFICATION</scope>
</reference>
<keyword evidence="1" id="KW-1185">Reference proteome</keyword>
<proteinExistence type="predicted"/>
<protein>
    <submittedName>
        <fullName evidence="2">Uncharacterized protein</fullName>
    </submittedName>
</protein>
<dbReference type="Proteomes" id="UP000887565">
    <property type="component" value="Unplaced"/>
</dbReference>